<dbReference type="RefSeq" id="WP_023394847.1">
    <property type="nucleotide sequence ID" value="NZ_ASGZ01000037.1"/>
</dbReference>
<name>V4GS55_9EURY</name>
<dbReference type="STRING" id="1324957.K933_11336"/>
<feature type="transmembrane region" description="Helical" evidence="1">
    <location>
        <begin position="53"/>
        <end position="77"/>
    </location>
</feature>
<accession>V4GS55</accession>
<comment type="caution">
    <text evidence="2">The sequence shown here is derived from an EMBL/GenBank/DDBJ whole genome shotgun (WGS) entry which is preliminary data.</text>
</comment>
<evidence type="ECO:0000313" key="3">
    <source>
        <dbReference type="Proteomes" id="UP000017840"/>
    </source>
</evidence>
<dbReference type="EMBL" id="ASGZ01000037">
    <property type="protein sequence ID" value="ESP87906.1"/>
    <property type="molecule type" value="Genomic_DNA"/>
</dbReference>
<keyword evidence="1" id="KW-0812">Transmembrane</keyword>
<evidence type="ECO:0000256" key="1">
    <source>
        <dbReference type="SAM" id="Phobius"/>
    </source>
</evidence>
<organism evidence="2 3">
    <name type="scientific">Candidatus Halobonum tyrrellensis G22</name>
    <dbReference type="NCBI Taxonomy" id="1324957"/>
    <lineage>
        <taxon>Archaea</taxon>
        <taxon>Methanobacteriati</taxon>
        <taxon>Methanobacteriota</taxon>
        <taxon>Stenosarchaea group</taxon>
        <taxon>Halobacteria</taxon>
        <taxon>Halobacteriales</taxon>
        <taxon>Haloferacaceae</taxon>
        <taxon>Candidatus Halobonum</taxon>
    </lineage>
</organism>
<keyword evidence="3" id="KW-1185">Reference proteome</keyword>
<sequence length="132" mass="13763">MPSTRTSPWRYGVALFPLPVLLSVGATLASDLFLAVSLDDQLTDADVLAGIAGFVLGVAASWLAALAALVVLVAVVLDARALRRADADFAPRTAFVAGVGVVHLVAAALFAPLYVVSVPALAYYTYRRFESG</sequence>
<dbReference type="OrthoDB" id="313554at2157"/>
<feature type="transmembrane region" description="Helical" evidence="1">
    <location>
        <begin position="89"/>
        <end position="115"/>
    </location>
</feature>
<protein>
    <submittedName>
        <fullName evidence="2">Uncharacterized protein</fullName>
    </submittedName>
</protein>
<keyword evidence="1" id="KW-1133">Transmembrane helix</keyword>
<dbReference type="Proteomes" id="UP000017840">
    <property type="component" value="Unassembled WGS sequence"/>
</dbReference>
<dbReference type="AlphaFoldDB" id="V4GS55"/>
<dbReference type="eggNOG" id="arCOG09311">
    <property type="taxonomic scope" value="Archaea"/>
</dbReference>
<proteinExistence type="predicted"/>
<gene>
    <name evidence="2" type="ORF">K933_11336</name>
</gene>
<keyword evidence="1" id="KW-0472">Membrane</keyword>
<evidence type="ECO:0000313" key="2">
    <source>
        <dbReference type="EMBL" id="ESP87906.1"/>
    </source>
</evidence>
<reference evidence="2 3" key="1">
    <citation type="journal article" date="2013" name="Genome Announc.">
        <title>Draft Genome Sequence of 'Candidatus Halobonum tyrrellensis' Strain G22, Isolated from the Hypersaline Waters of Lake Tyrrell, Australia.</title>
        <authorList>
            <person name="Ugalde J.A."/>
            <person name="Narasingarao P."/>
            <person name="Kuo S."/>
            <person name="Podell S."/>
            <person name="Allen E.E."/>
        </authorList>
    </citation>
    <scope>NUCLEOTIDE SEQUENCE [LARGE SCALE GENOMIC DNA]</scope>
    <source>
        <strain evidence="2 3">G22</strain>
    </source>
</reference>